<dbReference type="Pfam" id="PF13193">
    <property type="entry name" value="AMP-binding_C"/>
    <property type="match status" value="1"/>
</dbReference>
<dbReference type="AlphaFoldDB" id="A0A918P805"/>
<keyword evidence="5" id="KW-1185">Reference proteome</keyword>
<feature type="domain" description="AMP-binding enzyme C-terminal" evidence="3">
    <location>
        <begin position="386"/>
        <end position="451"/>
    </location>
</feature>
<proteinExistence type="predicted"/>
<dbReference type="RefSeq" id="WP_189619091.1">
    <property type="nucleotide sequence ID" value="NZ_BMZA01000001.1"/>
</dbReference>
<reference evidence="4" key="2">
    <citation type="submission" date="2020-09" db="EMBL/GenBank/DDBJ databases">
        <authorList>
            <person name="Sun Q."/>
            <person name="Kim S."/>
        </authorList>
    </citation>
    <scope>NUCLEOTIDE SEQUENCE</scope>
    <source>
        <strain evidence="4">KCTC 32255</strain>
    </source>
</reference>
<organism evidence="4 5">
    <name type="scientific">Novosphingobium colocasiae</name>
    <dbReference type="NCBI Taxonomy" id="1256513"/>
    <lineage>
        <taxon>Bacteria</taxon>
        <taxon>Pseudomonadati</taxon>
        <taxon>Pseudomonadota</taxon>
        <taxon>Alphaproteobacteria</taxon>
        <taxon>Sphingomonadales</taxon>
        <taxon>Sphingomonadaceae</taxon>
        <taxon>Novosphingobium</taxon>
    </lineage>
</organism>
<dbReference type="EMBL" id="BMZA01000001">
    <property type="protein sequence ID" value="GGY89911.1"/>
    <property type="molecule type" value="Genomic_DNA"/>
</dbReference>
<evidence type="ECO:0000313" key="4">
    <source>
        <dbReference type="EMBL" id="GGY89911.1"/>
    </source>
</evidence>
<evidence type="ECO:0000256" key="1">
    <source>
        <dbReference type="SAM" id="MobiDB-lite"/>
    </source>
</evidence>
<dbReference type="PANTHER" id="PTHR43201:SF32">
    <property type="entry name" value="2-SUCCINYLBENZOATE--COA LIGASE, CHLOROPLASTIC_PEROXISOMAL"/>
    <property type="match status" value="1"/>
</dbReference>
<comment type="caution">
    <text evidence="4">The sequence shown here is derived from an EMBL/GenBank/DDBJ whole genome shotgun (WGS) entry which is preliminary data.</text>
</comment>
<dbReference type="InterPro" id="IPR025110">
    <property type="entry name" value="AMP-bd_C"/>
</dbReference>
<sequence>MAMLALATLCQRVDPARTAVVQGGQRWTYGELDRASARLAGMLRQCGVVADGLVAYSLPNGPGFLALTLAIYRCGATPAPLSPRLPEPERAAILAIMQPCCHVTQDDVAAIDLPGDETAATAQVMPVAASWKACTSGGSTGRPKVIVDRRPAAFEAGTGFIDIPPGGTIMVPGPLYHNATFSAAVFALWLGCTVVTMPRFDAAEALDLIAREQVEWAMMVPTMMGRIMALPAPQRDPARMPHWHRVVHTASPMAAWLKQDWIDWFGPDHIWEVYGATEGLVRCWIGGAEWMARPGSVGRPIGGARIRILNEAGQDMPPGEQGEVFAMPPGGQGSTYRYIGASSRATADGWESVGDIGWLDAQGYLYLADRRDDLIISGGINIWPAEVEAAILRHPAVASCAVWGMPDADLGARVHALIEADERRLDRAALDSFLDEYLARAKHPRSLTFTSTPVRDDAGKIRKPRQTAQETP</sequence>
<dbReference type="Gene3D" id="3.30.300.30">
    <property type="match status" value="1"/>
</dbReference>
<accession>A0A918P805</accession>
<dbReference type="InterPro" id="IPR000873">
    <property type="entry name" value="AMP-dep_synth/lig_dom"/>
</dbReference>
<protein>
    <submittedName>
        <fullName evidence="4">Acid--CoA ligase</fullName>
    </submittedName>
</protein>
<keyword evidence="4" id="KW-0436">Ligase</keyword>
<dbReference type="SUPFAM" id="SSF56801">
    <property type="entry name" value="Acetyl-CoA synthetase-like"/>
    <property type="match status" value="1"/>
</dbReference>
<dbReference type="Gene3D" id="3.40.50.12780">
    <property type="entry name" value="N-terminal domain of ligase-like"/>
    <property type="match status" value="1"/>
</dbReference>
<name>A0A918P805_9SPHN</name>
<dbReference type="GO" id="GO:0031956">
    <property type="term" value="F:medium-chain fatty acid-CoA ligase activity"/>
    <property type="evidence" value="ECO:0007669"/>
    <property type="project" value="TreeGrafter"/>
</dbReference>
<evidence type="ECO:0000313" key="5">
    <source>
        <dbReference type="Proteomes" id="UP000648075"/>
    </source>
</evidence>
<dbReference type="Pfam" id="PF00501">
    <property type="entry name" value="AMP-binding"/>
    <property type="match status" value="1"/>
</dbReference>
<reference evidence="4" key="1">
    <citation type="journal article" date="2014" name="Int. J. Syst. Evol. Microbiol.">
        <title>Complete genome sequence of Corynebacterium casei LMG S-19264T (=DSM 44701T), isolated from a smear-ripened cheese.</title>
        <authorList>
            <consortium name="US DOE Joint Genome Institute (JGI-PGF)"/>
            <person name="Walter F."/>
            <person name="Albersmeier A."/>
            <person name="Kalinowski J."/>
            <person name="Ruckert C."/>
        </authorList>
    </citation>
    <scope>NUCLEOTIDE SEQUENCE</scope>
    <source>
        <strain evidence="4">KCTC 32255</strain>
    </source>
</reference>
<dbReference type="InterPro" id="IPR045851">
    <property type="entry name" value="AMP-bd_C_sf"/>
</dbReference>
<dbReference type="GO" id="GO:0006631">
    <property type="term" value="P:fatty acid metabolic process"/>
    <property type="evidence" value="ECO:0007669"/>
    <property type="project" value="TreeGrafter"/>
</dbReference>
<dbReference type="Proteomes" id="UP000648075">
    <property type="component" value="Unassembled WGS sequence"/>
</dbReference>
<evidence type="ECO:0000259" key="2">
    <source>
        <dbReference type="Pfam" id="PF00501"/>
    </source>
</evidence>
<gene>
    <name evidence="4" type="ORF">GCM10011614_00500</name>
</gene>
<evidence type="ECO:0000259" key="3">
    <source>
        <dbReference type="Pfam" id="PF13193"/>
    </source>
</evidence>
<dbReference type="InterPro" id="IPR042099">
    <property type="entry name" value="ANL_N_sf"/>
</dbReference>
<dbReference type="PANTHER" id="PTHR43201">
    <property type="entry name" value="ACYL-COA SYNTHETASE"/>
    <property type="match status" value="1"/>
</dbReference>
<feature type="domain" description="AMP-dependent synthetase/ligase" evidence="2">
    <location>
        <begin position="14"/>
        <end position="325"/>
    </location>
</feature>
<feature type="region of interest" description="Disordered" evidence="1">
    <location>
        <begin position="449"/>
        <end position="472"/>
    </location>
</feature>